<dbReference type="AlphaFoldDB" id="A0A219B3J5"/>
<dbReference type="Proteomes" id="UP000198462">
    <property type="component" value="Unassembled WGS sequence"/>
</dbReference>
<dbReference type="OrthoDB" id="5289726at2"/>
<keyword evidence="5" id="KW-1185">Reference proteome</keyword>
<sequence length="322" mass="35643">MSNAITAERAVLEDFANAVIAGLSKAEREIPARFLYDRAGSDLFEQITNLPEYYPTRTEISLIQRHAAAIGEEVGRGRTVVEFGSGSSAKTPPFLSAVGAPRYVPIDISAHFLETAAKHMRAAMPDLDVLPLPGDFTQPLALPQAARNDRKLGFFPGSTIGNMSTRESVDLLRAIRATLGDSAPLIIGIDLKKEVEMLEAAYDDSRGVTAEFITGILRRMQEDLGAGVEIDDWAYDSFWNPELGRVEMHVKARRDTAIDMPGHHWQFSAGEHIHVSNSHKYSLEESAILARAAGYLRKDAWTDDEGIYSLQLWQPMDDDLSW</sequence>
<dbReference type="EMBL" id="NFZT01000001">
    <property type="protein sequence ID" value="OWV32713.1"/>
    <property type="molecule type" value="Genomic_DNA"/>
</dbReference>
<dbReference type="InterPro" id="IPR035094">
    <property type="entry name" value="EgtD"/>
</dbReference>
<evidence type="ECO:0000256" key="2">
    <source>
        <dbReference type="ARBA" id="ARBA00022679"/>
    </source>
</evidence>
<dbReference type="InterPro" id="IPR017804">
    <property type="entry name" value="MeTrfase_EgtD-like"/>
</dbReference>
<dbReference type="InterPro" id="IPR029063">
    <property type="entry name" value="SAM-dependent_MTases_sf"/>
</dbReference>
<dbReference type="RefSeq" id="WP_088711507.1">
    <property type="nucleotide sequence ID" value="NZ_NFZT01000001.1"/>
</dbReference>
<accession>A0A219B3J5</accession>
<dbReference type="SUPFAM" id="SSF53335">
    <property type="entry name" value="S-adenosyl-L-methionine-dependent methyltransferases"/>
    <property type="match status" value="1"/>
</dbReference>
<name>A0A219B3J5_9SPHN</name>
<feature type="domain" description="Histidine-specific methyltransferase SAM-dependent" evidence="3">
    <location>
        <begin position="16"/>
        <end position="314"/>
    </location>
</feature>
<evidence type="ECO:0000313" key="4">
    <source>
        <dbReference type="EMBL" id="OWV32713.1"/>
    </source>
</evidence>
<dbReference type="InterPro" id="IPR051128">
    <property type="entry name" value="EgtD_Methyltrsf_superfamily"/>
</dbReference>
<proteinExistence type="predicted"/>
<organism evidence="4 5">
    <name type="scientific">Pacificimonas flava</name>
    <dbReference type="NCBI Taxonomy" id="1234595"/>
    <lineage>
        <taxon>Bacteria</taxon>
        <taxon>Pseudomonadati</taxon>
        <taxon>Pseudomonadota</taxon>
        <taxon>Alphaproteobacteria</taxon>
        <taxon>Sphingomonadales</taxon>
        <taxon>Sphingosinicellaceae</taxon>
        <taxon>Pacificimonas</taxon>
    </lineage>
</organism>
<dbReference type="InterPro" id="IPR019257">
    <property type="entry name" value="MeTrfase_dom"/>
</dbReference>
<dbReference type="PIRSF" id="PIRSF018005">
    <property type="entry name" value="UCP018005"/>
    <property type="match status" value="1"/>
</dbReference>
<reference evidence="5" key="1">
    <citation type="submission" date="2017-05" db="EMBL/GenBank/DDBJ databases">
        <authorList>
            <person name="Lin X."/>
        </authorList>
    </citation>
    <scope>NUCLEOTIDE SEQUENCE [LARGE SCALE GENOMIC DNA]</scope>
    <source>
        <strain evidence="5">JLT2012</strain>
    </source>
</reference>
<evidence type="ECO:0000313" key="5">
    <source>
        <dbReference type="Proteomes" id="UP000198462"/>
    </source>
</evidence>
<dbReference type="GO" id="GO:0008168">
    <property type="term" value="F:methyltransferase activity"/>
    <property type="evidence" value="ECO:0007669"/>
    <property type="project" value="UniProtKB-KW"/>
</dbReference>
<dbReference type="PANTHER" id="PTHR43397:SF1">
    <property type="entry name" value="ERGOTHIONEINE BIOSYNTHESIS PROTEIN 1"/>
    <property type="match status" value="1"/>
</dbReference>
<dbReference type="Gene3D" id="3.40.50.150">
    <property type="entry name" value="Vaccinia Virus protein VP39"/>
    <property type="match status" value="1"/>
</dbReference>
<comment type="caution">
    <text evidence="4">The sequence shown here is derived from an EMBL/GenBank/DDBJ whole genome shotgun (WGS) entry which is preliminary data.</text>
</comment>
<dbReference type="PANTHER" id="PTHR43397">
    <property type="entry name" value="ERGOTHIONEINE BIOSYNTHESIS PROTEIN 1"/>
    <property type="match status" value="1"/>
</dbReference>
<dbReference type="NCBIfam" id="TIGR03438">
    <property type="entry name" value="egtD_ergothio"/>
    <property type="match status" value="1"/>
</dbReference>
<evidence type="ECO:0000256" key="1">
    <source>
        <dbReference type="ARBA" id="ARBA00022603"/>
    </source>
</evidence>
<dbReference type="Pfam" id="PF10017">
    <property type="entry name" value="Methyltransf_33"/>
    <property type="match status" value="1"/>
</dbReference>
<dbReference type="GO" id="GO:0032259">
    <property type="term" value="P:methylation"/>
    <property type="evidence" value="ECO:0007669"/>
    <property type="project" value="UniProtKB-KW"/>
</dbReference>
<keyword evidence="1 4" id="KW-0489">Methyltransferase</keyword>
<gene>
    <name evidence="4" type="ORF">B5C34_04110</name>
</gene>
<protein>
    <submittedName>
        <fullName evidence="4">L-histidine N(Alpha)-methyltransferase</fullName>
    </submittedName>
</protein>
<evidence type="ECO:0000259" key="3">
    <source>
        <dbReference type="Pfam" id="PF10017"/>
    </source>
</evidence>
<keyword evidence="2 4" id="KW-0808">Transferase</keyword>